<keyword evidence="4" id="KW-1185">Reference proteome</keyword>
<evidence type="ECO:0000256" key="2">
    <source>
        <dbReference type="SAM" id="SignalP"/>
    </source>
</evidence>
<feature type="chain" id="PRO_5046119354" evidence="2">
    <location>
        <begin position="23"/>
        <end position="404"/>
    </location>
</feature>
<feature type="transmembrane region" description="Helical" evidence="1">
    <location>
        <begin position="354"/>
        <end position="373"/>
    </location>
</feature>
<feature type="transmembrane region" description="Helical" evidence="1">
    <location>
        <begin position="174"/>
        <end position="198"/>
    </location>
</feature>
<comment type="caution">
    <text evidence="3">The sequence shown here is derived from an EMBL/GenBank/DDBJ whole genome shotgun (WGS) entry which is preliminary data.</text>
</comment>
<feature type="transmembrane region" description="Helical" evidence="1">
    <location>
        <begin position="313"/>
        <end position="334"/>
    </location>
</feature>
<dbReference type="InterPro" id="IPR032809">
    <property type="entry name" value="Put_HupE_UreJ"/>
</dbReference>
<dbReference type="Proteomes" id="UP001331561">
    <property type="component" value="Unassembled WGS sequence"/>
</dbReference>
<dbReference type="EMBL" id="JAYXHS010000002">
    <property type="protein sequence ID" value="MEC5386153.1"/>
    <property type="molecule type" value="Genomic_DNA"/>
</dbReference>
<feature type="transmembrane region" description="Helical" evidence="1">
    <location>
        <begin position="283"/>
        <end position="301"/>
    </location>
</feature>
<accession>A0ABU6K2W5</accession>
<keyword evidence="2" id="KW-0732">Signal</keyword>
<gene>
    <name evidence="3" type="ORF">VVD49_10475</name>
</gene>
<organism evidence="3 4">
    <name type="scientific">Uliginosibacterium silvisoli</name>
    <dbReference type="NCBI Taxonomy" id="3114758"/>
    <lineage>
        <taxon>Bacteria</taxon>
        <taxon>Pseudomonadati</taxon>
        <taxon>Pseudomonadota</taxon>
        <taxon>Betaproteobacteria</taxon>
        <taxon>Rhodocyclales</taxon>
        <taxon>Zoogloeaceae</taxon>
        <taxon>Uliginosibacterium</taxon>
    </lineage>
</organism>
<evidence type="ECO:0000313" key="4">
    <source>
        <dbReference type="Proteomes" id="UP001331561"/>
    </source>
</evidence>
<reference evidence="3 4" key="1">
    <citation type="submission" date="2024-01" db="EMBL/GenBank/DDBJ databases">
        <title>Uliginosibacterium soil sp. nov.</title>
        <authorList>
            <person name="Lv Y."/>
        </authorList>
    </citation>
    <scope>NUCLEOTIDE SEQUENCE [LARGE SCALE GENOMIC DNA]</scope>
    <source>
        <strain evidence="3 4">H3</strain>
    </source>
</reference>
<keyword evidence="1" id="KW-0812">Transmembrane</keyword>
<sequence>MSTLVRIALILGLALLGATASAHTRSESYSVWEINGHSVSASFTLPDVEAARLGEGGVPSDARVASYLAEHVSATAGEHACTVSKAPRAIAASKGFRRFELAFNCESNEGNKEADITLHSSAFFDLVPSHVTYARIRNGDAGFVEQLISNDHRDIAIGGEGSASTLQNASFFQYIWQGVLHILTGPDHIAFLLGLVLISRKLRDLAFVITGFTLGHSATLALAVTGVFRPHAEFIDVLIALTIGLIGAENIIAASGKPRIVAIAAFGSLLLLAVLKFAGFGLLPAPLLIGAAIFAASYLLLSNQVQDAAWIRLVVTLVFGLIHGFAFATDLIEMKLPSGRLAELLVGFNLGVESGQLIIVALMLGLTTLLVRARLALPRALVTDVLSSALVGLGTFWIITRVYA</sequence>
<proteinExistence type="predicted"/>
<feature type="transmembrane region" description="Helical" evidence="1">
    <location>
        <begin position="205"/>
        <end position="228"/>
    </location>
</feature>
<feature type="signal peptide" evidence="2">
    <location>
        <begin position="1"/>
        <end position="22"/>
    </location>
</feature>
<protein>
    <submittedName>
        <fullName evidence="3">HupE/UreJ family protein</fullName>
    </submittedName>
</protein>
<evidence type="ECO:0000313" key="3">
    <source>
        <dbReference type="EMBL" id="MEC5386153.1"/>
    </source>
</evidence>
<feature type="transmembrane region" description="Helical" evidence="1">
    <location>
        <begin position="260"/>
        <end position="277"/>
    </location>
</feature>
<feature type="transmembrane region" description="Helical" evidence="1">
    <location>
        <begin position="380"/>
        <end position="399"/>
    </location>
</feature>
<name>A0ABU6K2W5_9RHOO</name>
<feature type="transmembrane region" description="Helical" evidence="1">
    <location>
        <begin position="234"/>
        <end position="253"/>
    </location>
</feature>
<dbReference type="Pfam" id="PF13795">
    <property type="entry name" value="HupE_UreJ_2"/>
    <property type="match status" value="2"/>
</dbReference>
<keyword evidence="1" id="KW-0472">Membrane</keyword>
<dbReference type="RefSeq" id="WP_327599128.1">
    <property type="nucleotide sequence ID" value="NZ_JAYXHS010000002.1"/>
</dbReference>
<evidence type="ECO:0000256" key="1">
    <source>
        <dbReference type="SAM" id="Phobius"/>
    </source>
</evidence>
<keyword evidence="1" id="KW-1133">Transmembrane helix</keyword>